<dbReference type="AlphaFoldDB" id="A0A4Z0V4I2"/>
<organism evidence="13 14">
    <name type="scientific">Duncaniella freteri</name>
    <dbReference type="NCBI Taxonomy" id="2530391"/>
    <lineage>
        <taxon>Bacteria</taxon>
        <taxon>Pseudomonadati</taxon>
        <taxon>Bacteroidota</taxon>
        <taxon>Bacteroidia</taxon>
        <taxon>Bacteroidales</taxon>
        <taxon>Muribaculaceae</taxon>
        <taxon>Duncaniella</taxon>
    </lineage>
</organism>
<comment type="pathway">
    <text evidence="4 11">Purine metabolism; AMP biosynthesis via salvage pathway; AMP from adenine: step 1/1.</text>
</comment>
<keyword evidence="9 11" id="KW-0808">Transferase</keyword>
<comment type="similarity">
    <text evidence="5 11">Belongs to the purine/pyrimidine phosphoribosyltransferase family.</text>
</comment>
<dbReference type="GO" id="GO:0044209">
    <property type="term" value="P:AMP salvage"/>
    <property type="evidence" value="ECO:0007669"/>
    <property type="project" value="UniProtKB-UniRule"/>
</dbReference>
<dbReference type="InterPro" id="IPR029057">
    <property type="entry name" value="PRTase-like"/>
</dbReference>
<name>A0A4Z0V4I2_9BACT</name>
<dbReference type="GO" id="GO:0006166">
    <property type="term" value="P:purine ribonucleoside salvage"/>
    <property type="evidence" value="ECO:0007669"/>
    <property type="project" value="UniProtKB-KW"/>
</dbReference>
<evidence type="ECO:0000256" key="9">
    <source>
        <dbReference type="ARBA" id="ARBA00022679"/>
    </source>
</evidence>
<dbReference type="FunFam" id="3.40.50.2020:FF:000021">
    <property type="entry name" value="Adenine phosphoribosyltransferase"/>
    <property type="match status" value="1"/>
</dbReference>
<comment type="caution">
    <text evidence="13">The sequence shown here is derived from an EMBL/GenBank/DDBJ whole genome shotgun (WGS) entry which is preliminary data.</text>
</comment>
<dbReference type="EC" id="2.4.2.7" evidence="6 11"/>
<evidence type="ECO:0000256" key="5">
    <source>
        <dbReference type="ARBA" id="ARBA00008391"/>
    </source>
</evidence>
<comment type="subunit">
    <text evidence="11">Homodimer.</text>
</comment>
<comment type="subcellular location">
    <subcellularLocation>
        <location evidence="3 11">Cytoplasm</location>
    </subcellularLocation>
</comment>
<evidence type="ECO:0000256" key="10">
    <source>
        <dbReference type="ARBA" id="ARBA00022726"/>
    </source>
</evidence>
<dbReference type="PANTHER" id="PTHR32315:SF3">
    <property type="entry name" value="ADENINE PHOSPHORIBOSYLTRANSFERASE"/>
    <property type="match status" value="1"/>
</dbReference>
<evidence type="ECO:0000256" key="7">
    <source>
        <dbReference type="ARBA" id="ARBA00022490"/>
    </source>
</evidence>
<dbReference type="RefSeq" id="WP_135471093.1">
    <property type="nucleotide sequence ID" value="NZ_CASCNC010000002.1"/>
</dbReference>
<dbReference type="GeneID" id="82149131"/>
<keyword evidence="7 11" id="KW-0963">Cytoplasm</keyword>
<gene>
    <name evidence="11" type="primary">apt</name>
    <name evidence="13" type="ORF">EZ315_04940</name>
</gene>
<comment type="catalytic activity">
    <reaction evidence="1 11">
        <text>AMP + diphosphate = 5-phospho-alpha-D-ribose 1-diphosphate + adenine</text>
        <dbReference type="Rhea" id="RHEA:16609"/>
        <dbReference type="ChEBI" id="CHEBI:16708"/>
        <dbReference type="ChEBI" id="CHEBI:33019"/>
        <dbReference type="ChEBI" id="CHEBI:58017"/>
        <dbReference type="ChEBI" id="CHEBI:456215"/>
        <dbReference type="EC" id="2.4.2.7"/>
    </reaction>
</comment>
<evidence type="ECO:0000313" key="13">
    <source>
        <dbReference type="EMBL" id="TGG40076.1"/>
    </source>
</evidence>
<comment type="function">
    <text evidence="2 11">Catalyzes a salvage reaction resulting in the formation of AMP, that is energically less costly than de novo synthesis.</text>
</comment>
<dbReference type="InterPro" id="IPR005764">
    <property type="entry name" value="Ade_phspho_trans"/>
</dbReference>
<protein>
    <recommendedName>
        <fullName evidence="6 11">Adenine phosphoribosyltransferase</fullName>
        <shortName evidence="11">APRT</shortName>
        <ecNumber evidence="6 11">2.4.2.7</ecNumber>
    </recommendedName>
</protein>
<evidence type="ECO:0000256" key="6">
    <source>
        <dbReference type="ARBA" id="ARBA00011893"/>
    </source>
</evidence>
<keyword evidence="8 11" id="KW-0328">Glycosyltransferase</keyword>
<evidence type="ECO:0000256" key="3">
    <source>
        <dbReference type="ARBA" id="ARBA00004496"/>
    </source>
</evidence>
<evidence type="ECO:0000256" key="1">
    <source>
        <dbReference type="ARBA" id="ARBA00000868"/>
    </source>
</evidence>
<dbReference type="CDD" id="cd06223">
    <property type="entry name" value="PRTases_typeI"/>
    <property type="match status" value="1"/>
</dbReference>
<evidence type="ECO:0000256" key="8">
    <source>
        <dbReference type="ARBA" id="ARBA00022676"/>
    </source>
</evidence>
<evidence type="ECO:0000313" key="14">
    <source>
        <dbReference type="Proteomes" id="UP000297635"/>
    </source>
</evidence>
<evidence type="ECO:0000256" key="2">
    <source>
        <dbReference type="ARBA" id="ARBA00003968"/>
    </source>
</evidence>
<dbReference type="EMBL" id="SJSA01000001">
    <property type="protein sequence ID" value="TGG40076.1"/>
    <property type="molecule type" value="Genomic_DNA"/>
</dbReference>
<dbReference type="GO" id="GO:0005737">
    <property type="term" value="C:cytoplasm"/>
    <property type="evidence" value="ECO:0007669"/>
    <property type="project" value="UniProtKB-SubCell"/>
</dbReference>
<dbReference type="InterPro" id="IPR050054">
    <property type="entry name" value="UPRTase/APRTase"/>
</dbReference>
<reference evidence="13 14" key="1">
    <citation type="submission" date="2019-02" db="EMBL/GenBank/DDBJ databases">
        <title>Isolation and identification of novel species under the genus Muribaculum.</title>
        <authorList>
            <person name="Miyake S."/>
            <person name="Ding Y."/>
            <person name="Low A."/>
            <person name="Soh M."/>
            <person name="Seedorf H."/>
        </authorList>
    </citation>
    <scope>NUCLEOTIDE SEQUENCE [LARGE SCALE GENOMIC DNA]</scope>
    <source>
        <strain evidence="13 14">TLL-A3</strain>
    </source>
</reference>
<proteinExistence type="inferred from homology"/>
<dbReference type="InterPro" id="IPR000836">
    <property type="entry name" value="PRTase_dom"/>
</dbReference>
<feature type="domain" description="Phosphoribosyltransferase" evidence="12">
    <location>
        <begin position="34"/>
        <end position="145"/>
    </location>
</feature>
<dbReference type="GO" id="GO:0006168">
    <property type="term" value="P:adenine salvage"/>
    <property type="evidence" value="ECO:0007669"/>
    <property type="project" value="InterPro"/>
</dbReference>
<accession>A0A4Z0V4I2</accession>
<dbReference type="HAMAP" id="MF_00004">
    <property type="entry name" value="Aden_phosphoribosyltr"/>
    <property type="match status" value="1"/>
</dbReference>
<dbReference type="Pfam" id="PF00156">
    <property type="entry name" value="Pribosyltran"/>
    <property type="match status" value="1"/>
</dbReference>
<dbReference type="UniPathway" id="UPA00588">
    <property type="reaction ID" value="UER00646"/>
</dbReference>
<dbReference type="SUPFAM" id="SSF53271">
    <property type="entry name" value="PRTase-like"/>
    <property type="match status" value="1"/>
</dbReference>
<dbReference type="PANTHER" id="PTHR32315">
    <property type="entry name" value="ADENINE PHOSPHORIBOSYLTRANSFERASE"/>
    <property type="match status" value="1"/>
</dbReference>
<dbReference type="Proteomes" id="UP000297635">
    <property type="component" value="Unassembled WGS sequence"/>
</dbReference>
<dbReference type="GO" id="GO:0003999">
    <property type="term" value="F:adenine phosphoribosyltransferase activity"/>
    <property type="evidence" value="ECO:0007669"/>
    <property type="project" value="UniProtKB-UniRule"/>
</dbReference>
<sequence length="172" mass="19081">MEYLKSHIRDVYDFPQKGVIFRDLTTLFKDPRGLHIIGWDLSQLYRDKGVTKVVGIESRGFIGGSILAFELGAGFVPVRKPGKLPADTIKASYDKEYGKDIIEIHRDAITPDDVVVIHDDVLATGGTMAAAYELVKQMNPKKIYINFIVELSALNGRANLPAEAEVSSLLVY</sequence>
<evidence type="ECO:0000259" key="12">
    <source>
        <dbReference type="Pfam" id="PF00156"/>
    </source>
</evidence>
<evidence type="ECO:0000256" key="4">
    <source>
        <dbReference type="ARBA" id="ARBA00004659"/>
    </source>
</evidence>
<dbReference type="GO" id="GO:0002055">
    <property type="term" value="F:adenine binding"/>
    <property type="evidence" value="ECO:0007669"/>
    <property type="project" value="TreeGrafter"/>
</dbReference>
<dbReference type="GO" id="GO:0016208">
    <property type="term" value="F:AMP binding"/>
    <property type="evidence" value="ECO:0007669"/>
    <property type="project" value="TreeGrafter"/>
</dbReference>
<keyword evidence="14" id="KW-1185">Reference proteome</keyword>
<dbReference type="Gene3D" id="3.40.50.2020">
    <property type="match status" value="1"/>
</dbReference>
<keyword evidence="10 11" id="KW-0660">Purine salvage</keyword>
<evidence type="ECO:0000256" key="11">
    <source>
        <dbReference type="HAMAP-Rule" id="MF_00004"/>
    </source>
</evidence>